<dbReference type="SUPFAM" id="SSF54909">
    <property type="entry name" value="Dimeric alpha+beta barrel"/>
    <property type="match status" value="1"/>
</dbReference>
<evidence type="ECO:0000259" key="2">
    <source>
        <dbReference type="PROSITE" id="PS51502"/>
    </source>
</evidence>
<reference evidence="3 4" key="2">
    <citation type="journal article" date="2013" name="Genome Announc.">
        <title>Genome Sequence of Growth-Improving Paenibacillus mucilaginosus Strain KNP414.</title>
        <authorList>
            <person name="Lu J.J."/>
            <person name="Wang J.F."/>
            <person name="Hu X.F."/>
        </authorList>
    </citation>
    <scope>NUCLEOTIDE SEQUENCE [LARGE SCALE GENOMIC DNA]</scope>
    <source>
        <strain evidence="3 4">KNP414</strain>
    </source>
</reference>
<dbReference type="PATRIC" id="fig|1036673.3.peg.6523"/>
<dbReference type="KEGG" id="pms:KNP414_06992"/>
<dbReference type="SMART" id="SM00886">
    <property type="entry name" value="Dabb"/>
    <property type="match status" value="1"/>
</dbReference>
<dbReference type="InterPro" id="IPR044662">
    <property type="entry name" value="HS1/DABB1-like"/>
</dbReference>
<dbReference type="AlphaFoldDB" id="F8FIQ0"/>
<dbReference type="EMBL" id="CP002869">
    <property type="protein sequence ID" value="AEI45504.1"/>
    <property type="molecule type" value="Genomic_DNA"/>
</dbReference>
<dbReference type="RefSeq" id="WP_013920646.1">
    <property type="nucleotide sequence ID" value="NC_015690.1"/>
</dbReference>
<dbReference type="PANTHER" id="PTHR33178:SF10">
    <property type="entry name" value="STRESS-RESPONSE A_B BARREL DOMAIN-CONTAINING PROTEIN"/>
    <property type="match status" value="1"/>
</dbReference>
<reference evidence="4" key="1">
    <citation type="submission" date="2011-06" db="EMBL/GenBank/DDBJ databases">
        <title>Complete genome sequence of Paenibacillus mucilaginosus KNP414.</title>
        <authorList>
            <person name="Wang J."/>
            <person name="Hu S."/>
            <person name="Hu X."/>
            <person name="Zhang B."/>
            <person name="Dong D."/>
            <person name="Zhang S."/>
            <person name="Zhao K."/>
            <person name="Wu D."/>
        </authorList>
    </citation>
    <scope>NUCLEOTIDE SEQUENCE [LARGE SCALE GENOMIC DNA]</scope>
    <source>
        <strain evidence="4">KNP414</strain>
    </source>
</reference>
<dbReference type="PANTHER" id="PTHR33178">
    <property type="match status" value="1"/>
</dbReference>
<dbReference type="Pfam" id="PF07876">
    <property type="entry name" value="Dabb"/>
    <property type="match status" value="1"/>
</dbReference>
<accession>F8FIQ0</accession>
<gene>
    <name evidence="3" type="ordered locus">KNP414_06992</name>
</gene>
<comment type="subunit">
    <text evidence="1">Homodimer.</text>
</comment>
<dbReference type="Gene3D" id="3.30.70.100">
    <property type="match status" value="1"/>
</dbReference>
<dbReference type="HOGENOM" id="CLU_080664_4_3_9"/>
<organism evidence="3 4">
    <name type="scientific">Paenibacillus mucilaginosus (strain KNP414)</name>
    <dbReference type="NCBI Taxonomy" id="1036673"/>
    <lineage>
        <taxon>Bacteria</taxon>
        <taxon>Bacillati</taxon>
        <taxon>Bacillota</taxon>
        <taxon>Bacilli</taxon>
        <taxon>Bacillales</taxon>
        <taxon>Paenibacillaceae</taxon>
        <taxon>Paenibacillus</taxon>
    </lineage>
</organism>
<evidence type="ECO:0000313" key="4">
    <source>
        <dbReference type="Proteomes" id="UP000006620"/>
    </source>
</evidence>
<proteinExistence type="predicted"/>
<dbReference type="InterPro" id="IPR013097">
    <property type="entry name" value="Dabb"/>
</dbReference>
<sequence>MSMYEHIVAFRFHEPIGPEIERGLLEQLHAFKGRIPGIVEVTAGVNMTEEKDNIHDYTLGLRVTFDSLEALRAYGPHPVHQEFVRSLDGILKNVVVIDYPIAT</sequence>
<dbReference type="PROSITE" id="PS51502">
    <property type="entry name" value="S_R_A_B_BARREL"/>
    <property type="match status" value="1"/>
</dbReference>
<dbReference type="InterPro" id="IPR011008">
    <property type="entry name" value="Dimeric_a/b-barrel"/>
</dbReference>
<evidence type="ECO:0000256" key="1">
    <source>
        <dbReference type="ARBA" id="ARBA00011738"/>
    </source>
</evidence>
<evidence type="ECO:0000313" key="3">
    <source>
        <dbReference type="EMBL" id="AEI45504.1"/>
    </source>
</evidence>
<protein>
    <submittedName>
        <fullName evidence="3">Stress responsive alpha-beta barrel domain protein</fullName>
    </submittedName>
</protein>
<name>F8FIQ0_PAEMK</name>
<feature type="domain" description="Stress-response A/B barrel" evidence="2">
    <location>
        <begin position="4"/>
        <end position="99"/>
    </location>
</feature>
<dbReference type="Proteomes" id="UP000006620">
    <property type="component" value="Chromosome"/>
</dbReference>